<accession>A0A8J7G504</accession>
<keyword evidence="2" id="KW-1185">Reference proteome</keyword>
<dbReference type="EMBL" id="JADKPV010000001">
    <property type="protein sequence ID" value="MBF4500446.1"/>
    <property type="molecule type" value="Genomic_DNA"/>
</dbReference>
<protein>
    <submittedName>
        <fullName evidence="1">Uncharacterized protein</fullName>
    </submittedName>
</protein>
<evidence type="ECO:0000313" key="1">
    <source>
        <dbReference type="EMBL" id="MBF4500446.1"/>
    </source>
</evidence>
<comment type="caution">
    <text evidence="1">The sequence shown here is derived from an EMBL/GenBank/DDBJ whole genome shotgun (WGS) entry which is preliminary data.</text>
</comment>
<name>A0A8J7G504_9BACL</name>
<proteinExistence type="predicted"/>
<dbReference type="RefSeq" id="WP_194561886.1">
    <property type="nucleotide sequence ID" value="NZ_JADKPV010000001.1"/>
</dbReference>
<dbReference type="AlphaFoldDB" id="A0A8J7G504"/>
<gene>
    <name evidence="1" type="ORF">IRY55_03635</name>
</gene>
<dbReference type="Proteomes" id="UP000622653">
    <property type="component" value="Unassembled WGS sequence"/>
</dbReference>
<sequence length="320" mass="36389">MKKKIVIGEAISPIVSQDGSQMLDLRPSEWKALMRSTWRSLQRDPSTEKLYKREVAYFGGVLASHSVAAPIRFQAKLKELVNEKREVMLLHRERSFKKKAYSYGTSFEYVFRYQPHMVDLSVVDTYVELFELSLLLGGIGLRSRRGRGAVSPKRIVEGKERDVLIGETAEEVAEEIFQKIIRIDQNAPFARNETIIYRTVNDASRVKYPVLEKIEVGQPIGDDVTSFLKRVDQTSHHVKKHAEKNGLPGNCGFLTGEGGTSRFSSSLVVTLVRSGMNIYPLYVQLRAVKGNRVLNASPERDNRIEFINQLEGRKSTWKNN</sequence>
<reference evidence="1" key="1">
    <citation type="submission" date="2020-11" db="EMBL/GenBank/DDBJ databases">
        <title>Multidrug resistant novel bacterium Savagea serpentis sp. nov., isolated from the scats of a vine snake (Ahaetulla nasuta).</title>
        <authorList>
            <person name="Venkata Ramana V."/>
            <person name="Vikas Patil S."/>
            <person name="Yogita Lugani V."/>
        </authorList>
    </citation>
    <scope>NUCLEOTIDE SEQUENCE</scope>
    <source>
        <strain evidence="1">SN6</strain>
    </source>
</reference>
<evidence type="ECO:0000313" key="2">
    <source>
        <dbReference type="Proteomes" id="UP000622653"/>
    </source>
</evidence>
<organism evidence="1 2">
    <name type="scientific">Savagea serpentis</name>
    <dbReference type="NCBI Taxonomy" id="2785297"/>
    <lineage>
        <taxon>Bacteria</taxon>
        <taxon>Bacillati</taxon>
        <taxon>Bacillota</taxon>
        <taxon>Bacilli</taxon>
        <taxon>Bacillales</taxon>
        <taxon>Caryophanaceae</taxon>
        <taxon>Savagea</taxon>
    </lineage>
</organism>